<dbReference type="SMART" id="SM01321">
    <property type="entry name" value="Y1_Tnp"/>
    <property type="match status" value="1"/>
</dbReference>
<evidence type="ECO:0000259" key="1">
    <source>
        <dbReference type="SMART" id="SM01321"/>
    </source>
</evidence>
<gene>
    <name evidence="2" type="primary">tnpA</name>
    <name evidence="2" type="ORF">RE474_09650</name>
</gene>
<protein>
    <submittedName>
        <fullName evidence="2">IS200/IS605 family transposase</fullName>
    </submittedName>
</protein>
<dbReference type="EMBL" id="CP133592">
    <property type="protein sequence ID" value="WMW24353.1"/>
    <property type="molecule type" value="Genomic_DNA"/>
</dbReference>
<evidence type="ECO:0000313" key="2">
    <source>
        <dbReference type="EMBL" id="WMW24353.1"/>
    </source>
</evidence>
<organism evidence="2 3">
    <name type="scientific">Methanolobus sediminis</name>
    <dbReference type="NCBI Taxonomy" id="3072978"/>
    <lineage>
        <taxon>Archaea</taxon>
        <taxon>Methanobacteriati</taxon>
        <taxon>Methanobacteriota</taxon>
        <taxon>Stenosarchaea group</taxon>
        <taxon>Methanomicrobia</taxon>
        <taxon>Methanosarcinales</taxon>
        <taxon>Methanosarcinaceae</taxon>
        <taxon>Methanolobus</taxon>
    </lineage>
</organism>
<dbReference type="InterPro" id="IPR002686">
    <property type="entry name" value="Transposase_17"/>
</dbReference>
<dbReference type="NCBIfam" id="NF033573">
    <property type="entry name" value="transpos_IS200"/>
    <property type="match status" value="1"/>
</dbReference>
<reference evidence="2 3" key="1">
    <citation type="submission" date="2023-08" db="EMBL/GenBank/DDBJ databases">
        <title>Methanolobus mangrovi sp. nov. and Methanolobus sediminis sp. nov, two novel methylotrophic methanogens isolated from mangrove sediments in China.</title>
        <authorList>
            <person name="Zhou J."/>
        </authorList>
    </citation>
    <scope>NUCLEOTIDE SEQUENCE [LARGE SCALE GENOMIC DNA]</scope>
    <source>
        <strain evidence="2 3">FTZ6</strain>
    </source>
</reference>
<name>A0AA51UIT2_9EURY</name>
<dbReference type="Gene3D" id="3.30.70.1290">
    <property type="entry name" value="Transposase IS200-like"/>
    <property type="match status" value="1"/>
</dbReference>
<dbReference type="Pfam" id="PF01797">
    <property type="entry name" value="Y1_Tnp"/>
    <property type="match status" value="1"/>
</dbReference>
<feature type="domain" description="Transposase IS200-like" evidence="1">
    <location>
        <begin position="13"/>
        <end position="141"/>
    </location>
</feature>
<dbReference type="InterPro" id="IPR036515">
    <property type="entry name" value="Transposase_17_sf"/>
</dbReference>
<dbReference type="AlphaFoldDB" id="A0AA51UIT2"/>
<dbReference type="GO" id="GO:0003677">
    <property type="term" value="F:DNA binding"/>
    <property type="evidence" value="ECO:0007669"/>
    <property type="project" value="InterPro"/>
</dbReference>
<dbReference type="Proteomes" id="UP001182908">
    <property type="component" value="Chromosome"/>
</dbReference>
<evidence type="ECO:0000313" key="3">
    <source>
        <dbReference type="Proteomes" id="UP001182908"/>
    </source>
</evidence>
<keyword evidence="3" id="KW-1185">Reference proteome</keyword>
<proteinExistence type="predicted"/>
<dbReference type="KEGG" id="mseb:RE474_09650"/>
<dbReference type="GeneID" id="84232981"/>
<dbReference type="GO" id="GO:0006313">
    <property type="term" value="P:DNA transposition"/>
    <property type="evidence" value="ECO:0007669"/>
    <property type="project" value="InterPro"/>
</dbReference>
<dbReference type="RefSeq" id="WP_309310166.1">
    <property type="nucleotide sequence ID" value="NZ_CP133592.1"/>
</dbReference>
<dbReference type="SUPFAM" id="SSF143422">
    <property type="entry name" value="Transposase IS200-like"/>
    <property type="match status" value="1"/>
</dbReference>
<dbReference type="PANTHER" id="PTHR33360:SF4">
    <property type="entry name" value="TRANSPOSASE IS200-LIKE PROTEIN"/>
    <property type="match status" value="1"/>
</dbReference>
<dbReference type="PANTHER" id="PTHR33360">
    <property type="entry name" value="TRANSPOSASE FOR INSERTION SEQUENCE ELEMENT IS200"/>
    <property type="match status" value="1"/>
</dbReference>
<dbReference type="GO" id="GO:0004803">
    <property type="term" value="F:transposase activity"/>
    <property type="evidence" value="ECO:0007669"/>
    <property type="project" value="InterPro"/>
</dbReference>
<accession>A0AA51UIT2</accession>
<sequence>MSGYNLDKSRHAVFTLHYHLIFVIKYRRKALYNEKIRERLKQIIYELSEQWANDKNSEMAIEIIAQEPGDDHHHILFKATPQTNLVKVINTLKGVTARKLRQEFPETKKWLWGDAFWTPSYFIATTGQVSLDVLIKYVESQPDKIPKQE</sequence>